<proteinExistence type="predicted"/>
<dbReference type="Gene3D" id="3.60.15.10">
    <property type="entry name" value="Ribonuclease Z/Hydroxyacylglutathione hydrolase-like"/>
    <property type="match status" value="1"/>
</dbReference>
<dbReference type="SMART" id="SM00849">
    <property type="entry name" value="Lactamase_B"/>
    <property type="match status" value="1"/>
</dbReference>
<dbReference type="PANTHER" id="PTHR23131">
    <property type="entry name" value="ENDORIBONUCLEASE LACTB2"/>
    <property type="match status" value="1"/>
</dbReference>
<dbReference type="Pfam" id="PF00753">
    <property type="entry name" value="Lactamase_B"/>
    <property type="match status" value="1"/>
</dbReference>
<name>A0AB40CTI6_DIOCR</name>
<dbReference type="InterPro" id="IPR050662">
    <property type="entry name" value="Sec-metab_biosynth-thioest"/>
</dbReference>
<feature type="transmembrane region" description="Helical" evidence="1">
    <location>
        <begin position="497"/>
        <end position="515"/>
    </location>
</feature>
<dbReference type="CDD" id="cd06262">
    <property type="entry name" value="metallo-hydrolase-like_MBL-fold"/>
    <property type="match status" value="1"/>
</dbReference>
<reference evidence="4" key="1">
    <citation type="submission" date="2025-08" db="UniProtKB">
        <authorList>
            <consortium name="RefSeq"/>
        </authorList>
    </citation>
    <scope>IDENTIFICATION</scope>
</reference>
<evidence type="ECO:0000313" key="4">
    <source>
        <dbReference type="RefSeq" id="XP_039143331.1"/>
    </source>
</evidence>
<accession>A0AB40CTI6</accession>
<dbReference type="InterPro" id="IPR036388">
    <property type="entry name" value="WH-like_DNA-bd_sf"/>
</dbReference>
<dbReference type="AlphaFoldDB" id="A0AB40CTI6"/>
<dbReference type="SUPFAM" id="SSF56281">
    <property type="entry name" value="Metallo-hydrolase/oxidoreductase"/>
    <property type="match status" value="1"/>
</dbReference>
<keyword evidence="1" id="KW-0812">Transmembrane</keyword>
<keyword evidence="1" id="KW-0472">Membrane</keyword>
<evidence type="ECO:0000313" key="3">
    <source>
        <dbReference type="Proteomes" id="UP001515500"/>
    </source>
</evidence>
<feature type="domain" description="Metallo-beta-lactamase" evidence="2">
    <location>
        <begin position="218"/>
        <end position="390"/>
    </location>
</feature>
<dbReference type="InterPro" id="IPR036866">
    <property type="entry name" value="RibonucZ/Hydroxyglut_hydro"/>
</dbReference>
<protein>
    <submittedName>
        <fullName evidence="4">Uncharacterized protein LOC120280539 isoform X1</fullName>
    </submittedName>
</protein>
<sequence length="520" mass="57423">MAIAHRLVAVIKVPGGDDFLVVRQEPPPSLPEEEYQRYVDTDLWDLPSAPLKLLEGGIRSDVVVQGSESCSDKLDLGNFDLDAALKEVISLVVLDSAINKDWMFWKFVEEAEFGPEPLIHTVFVLGRLESHVEALQESCKLMSKENALKLLVDVRPGNDRLGSLFVLGLLPDSAELKKWKPPSSLRYQEYPPGVILAPLASRTLKPFHTTNLVVVVSDKSIGGIEGPSNIAYGDALLMDPGCCSQSHKELKELVASLPRKLVVFVTHHHHDHIDGLSVVQQCNPDSILLAHENTLTRIGKEAWTLGYTLISGGERIQIGDQQLEAIFAPGHTDGHLALLHVSTNSLVVGDHCVGHGSTILDGKAGGNMKDYFQTTYNFLERSPNVLIPMHGRLNMWPKRMLCGYLKHRRDRELSILKAIESGAYTMSDIISKSYPGLDPKLWIPASWNVRLHVDHLALQGKLPKDFSLQKFRASCILFAPKLIWAYLPNLKLTPTKLLAFAVAGGLATVIITNVFSSKTS</sequence>
<dbReference type="PANTHER" id="PTHR23131:SF0">
    <property type="entry name" value="ENDORIBONUCLEASE LACTB2"/>
    <property type="match status" value="1"/>
</dbReference>
<evidence type="ECO:0000256" key="1">
    <source>
        <dbReference type="SAM" id="Phobius"/>
    </source>
</evidence>
<gene>
    <name evidence="4" type="primary">LOC120280539</name>
</gene>
<dbReference type="FunFam" id="3.60.15.10:FF:000032">
    <property type="entry name" value="Metallo-hydrolase/oxidoreductase superfamily protein"/>
    <property type="match status" value="1"/>
</dbReference>
<dbReference type="GO" id="GO:0009536">
    <property type="term" value="C:plastid"/>
    <property type="evidence" value="ECO:0007669"/>
    <property type="project" value="TreeGrafter"/>
</dbReference>
<dbReference type="RefSeq" id="XP_039143331.1">
    <property type="nucleotide sequence ID" value="XM_039287397.1"/>
</dbReference>
<dbReference type="FunFam" id="1.10.10.10:FF:000534">
    <property type="entry name" value="Metallo-hydrolase/oxidoreductase superfamily protein"/>
    <property type="match status" value="1"/>
</dbReference>
<dbReference type="GeneID" id="120280539"/>
<dbReference type="Gene3D" id="1.10.10.10">
    <property type="entry name" value="Winged helix-like DNA-binding domain superfamily/Winged helix DNA-binding domain"/>
    <property type="match status" value="1"/>
</dbReference>
<evidence type="ECO:0000259" key="2">
    <source>
        <dbReference type="SMART" id="SM00849"/>
    </source>
</evidence>
<dbReference type="Proteomes" id="UP001515500">
    <property type="component" value="Chromosome 17"/>
</dbReference>
<dbReference type="InterPro" id="IPR001279">
    <property type="entry name" value="Metallo-B-lactamas"/>
</dbReference>
<keyword evidence="1" id="KW-1133">Transmembrane helix</keyword>
<organism evidence="3 4">
    <name type="scientific">Dioscorea cayennensis subsp. rotundata</name>
    <name type="common">White Guinea yam</name>
    <name type="synonym">Dioscorea rotundata</name>
    <dbReference type="NCBI Taxonomy" id="55577"/>
    <lineage>
        <taxon>Eukaryota</taxon>
        <taxon>Viridiplantae</taxon>
        <taxon>Streptophyta</taxon>
        <taxon>Embryophyta</taxon>
        <taxon>Tracheophyta</taxon>
        <taxon>Spermatophyta</taxon>
        <taxon>Magnoliopsida</taxon>
        <taxon>Liliopsida</taxon>
        <taxon>Dioscoreales</taxon>
        <taxon>Dioscoreaceae</taxon>
        <taxon>Dioscorea</taxon>
    </lineage>
</organism>
<keyword evidence="3" id="KW-1185">Reference proteome</keyword>